<reference evidence="5" key="1">
    <citation type="journal article" date="2014" name="Proc. Natl. Acad. Sci. U.S.A.">
        <title>Extensive sampling of basidiomycete genomes demonstrates inadequacy of the white-rot/brown-rot paradigm for wood decay fungi.</title>
        <authorList>
            <person name="Riley R."/>
            <person name="Salamov A.A."/>
            <person name="Brown D.W."/>
            <person name="Nagy L.G."/>
            <person name="Floudas D."/>
            <person name="Held B.W."/>
            <person name="Levasseur A."/>
            <person name="Lombard V."/>
            <person name="Morin E."/>
            <person name="Otillar R."/>
            <person name="Lindquist E.A."/>
            <person name="Sun H."/>
            <person name="LaButti K.M."/>
            <person name="Schmutz J."/>
            <person name="Jabbour D."/>
            <person name="Luo H."/>
            <person name="Baker S.E."/>
            <person name="Pisabarro A.G."/>
            <person name="Walton J.D."/>
            <person name="Blanchette R.A."/>
            <person name="Henrissat B."/>
            <person name="Martin F."/>
            <person name="Cullen D."/>
            <person name="Hibbett D.S."/>
            <person name="Grigoriev I.V."/>
        </authorList>
    </citation>
    <scope>NUCLEOTIDE SEQUENCE [LARGE SCALE GENOMIC DNA]</scope>
    <source>
        <strain evidence="5">MUCL 33604</strain>
    </source>
</reference>
<feature type="domain" description="GST C-terminal" evidence="3">
    <location>
        <begin position="108"/>
        <end position="239"/>
    </location>
</feature>
<dbReference type="InterPro" id="IPR004046">
    <property type="entry name" value="GST_C"/>
</dbReference>
<dbReference type="FunCoup" id="A0A067QFL8">
    <property type="interactions" value="309"/>
</dbReference>
<keyword evidence="5" id="KW-1185">Reference proteome</keyword>
<dbReference type="InterPro" id="IPR036282">
    <property type="entry name" value="Glutathione-S-Trfase_C_sf"/>
</dbReference>
<dbReference type="Proteomes" id="UP000027265">
    <property type="component" value="Unassembled WGS sequence"/>
</dbReference>
<dbReference type="InterPro" id="IPR036249">
    <property type="entry name" value="Thioredoxin-like_sf"/>
</dbReference>
<dbReference type="InterPro" id="IPR004045">
    <property type="entry name" value="Glutathione_S-Trfase_N"/>
</dbReference>
<evidence type="ECO:0000256" key="1">
    <source>
        <dbReference type="ARBA" id="ARBA00007409"/>
    </source>
</evidence>
<evidence type="ECO:0008006" key="6">
    <source>
        <dbReference type="Google" id="ProtNLM"/>
    </source>
</evidence>
<dbReference type="Pfam" id="PF00043">
    <property type="entry name" value="GST_C"/>
    <property type="match status" value="1"/>
</dbReference>
<feature type="domain" description="GST N-terminal" evidence="2">
    <location>
        <begin position="4"/>
        <end position="89"/>
    </location>
</feature>
<evidence type="ECO:0000259" key="3">
    <source>
        <dbReference type="PROSITE" id="PS50405"/>
    </source>
</evidence>
<evidence type="ECO:0000313" key="4">
    <source>
        <dbReference type="EMBL" id="KDQ62317.1"/>
    </source>
</evidence>
<dbReference type="Pfam" id="PF13409">
    <property type="entry name" value="GST_N_2"/>
    <property type="match status" value="1"/>
</dbReference>
<name>A0A067QFL8_9AGAM</name>
<dbReference type="PANTHER" id="PTHR44051:SF9">
    <property type="entry name" value="GLUTATHIONE S-TRANSFERASE 1"/>
    <property type="match status" value="1"/>
</dbReference>
<dbReference type="PROSITE" id="PS50405">
    <property type="entry name" value="GST_CTER"/>
    <property type="match status" value="1"/>
</dbReference>
<organism evidence="4 5">
    <name type="scientific">Jaapia argillacea MUCL 33604</name>
    <dbReference type="NCBI Taxonomy" id="933084"/>
    <lineage>
        <taxon>Eukaryota</taxon>
        <taxon>Fungi</taxon>
        <taxon>Dikarya</taxon>
        <taxon>Basidiomycota</taxon>
        <taxon>Agaricomycotina</taxon>
        <taxon>Agaricomycetes</taxon>
        <taxon>Agaricomycetidae</taxon>
        <taxon>Jaapiales</taxon>
        <taxon>Jaapiaceae</taxon>
        <taxon>Jaapia</taxon>
    </lineage>
</organism>
<dbReference type="Gene3D" id="1.20.1050.10">
    <property type="match status" value="1"/>
</dbReference>
<proteinExistence type="inferred from homology"/>
<dbReference type="OrthoDB" id="2098326at2759"/>
<comment type="similarity">
    <text evidence="1">Belongs to the GST superfamily.</text>
</comment>
<evidence type="ECO:0000259" key="2">
    <source>
        <dbReference type="PROSITE" id="PS50404"/>
    </source>
</evidence>
<gene>
    <name evidence="4" type="ORF">JAAARDRAFT_121276</name>
</gene>
<dbReference type="SUPFAM" id="SSF47616">
    <property type="entry name" value="GST C-terminal domain-like"/>
    <property type="match status" value="1"/>
</dbReference>
<sequence length="239" mass="27296">MSDDAQITLYWLEDSKAQRILWLLEELSVKYDIKMYKRVEGLAPPELKEINGLGKIPIVTITRAGEPTLTLFESALITEYLIDLYGPQLKPPPSDTVGTLKYKLHLYYSEGGFLQPMIIHFIFRKMHEASPFFIKPLITAMLGQLRKRWIDKAYDDHFGWLEGELAPVEGGGERWLASEQFTGADVIHGFNWDMADDLGILDGKKWPRLVAYIARCRDREAYKKAGEIANGFTSKPAKK</sequence>
<accession>A0A067QFL8</accession>
<dbReference type="PANTHER" id="PTHR44051">
    <property type="entry name" value="GLUTATHIONE S-TRANSFERASE-RELATED"/>
    <property type="match status" value="1"/>
</dbReference>
<dbReference type="InterPro" id="IPR040079">
    <property type="entry name" value="Glutathione_S-Trfase"/>
</dbReference>
<dbReference type="SUPFAM" id="SSF52833">
    <property type="entry name" value="Thioredoxin-like"/>
    <property type="match status" value="1"/>
</dbReference>
<evidence type="ECO:0000313" key="5">
    <source>
        <dbReference type="Proteomes" id="UP000027265"/>
    </source>
</evidence>
<dbReference type="InterPro" id="IPR010987">
    <property type="entry name" value="Glutathione-S-Trfase_C-like"/>
</dbReference>
<dbReference type="HOGENOM" id="CLU_011226_15_0_1"/>
<dbReference type="Gene3D" id="3.40.30.10">
    <property type="entry name" value="Glutaredoxin"/>
    <property type="match status" value="1"/>
</dbReference>
<dbReference type="PROSITE" id="PS50404">
    <property type="entry name" value="GST_NTER"/>
    <property type="match status" value="1"/>
</dbReference>
<dbReference type="EMBL" id="KL197711">
    <property type="protein sequence ID" value="KDQ62317.1"/>
    <property type="molecule type" value="Genomic_DNA"/>
</dbReference>
<dbReference type="STRING" id="933084.A0A067QFL8"/>
<dbReference type="AlphaFoldDB" id="A0A067QFL8"/>
<dbReference type="CDD" id="cd03046">
    <property type="entry name" value="GST_N_GTT1_like"/>
    <property type="match status" value="1"/>
</dbReference>
<protein>
    <recommendedName>
        <fullName evidence="6">GST N-terminal domain-containing protein</fullName>
    </recommendedName>
</protein>
<dbReference type="SFLD" id="SFLDS00019">
    <property type="entry name" value="Glutathione_Transferase_(cytos"/>
    <property type="match status" value="1"/>
</dbReference>
<dbReference type="InParanoid" id="A0A067QFL8"/>